<organism evidence="3 4">
    <name type="scientific">Candidatus Cryptobacteroides merdigallinarum</name>
    <dbReference type="NCBI Taxonomy" id="2840770"/>
    <lineage>
        <taxon>Bacteria</taxon>
        <taxon>Pseudomonadati</taxon>
        <taxon>Bacteroidota</taxon>
        <taxon>Bacteroidia</taxon>
        <taxon>Bacteroidales</taxon>
        <taxon>Candidatus Cryptobacteroides</taxon>
    </lineage>
</organism>
<dbReference type="Pfam" id="PF19886">
    <property type="entry name" value="DUF6359"/>
    <property type="match status" value="1"/>
</dbReference>
<reference evidence="3" key="2">
    <citation type="journal article" date="2021" name="PeerJ">
        <title>Extensive microbial diversity within the chicken gut microbiome revealed by metagenomics and culture.</title>
        <authorList>
            <person name="Gilroy R."/>
            <person name="Ravi A."/>
            <person name="Getino M."/>
            <person name="Pursley I."/>
            <person name="Horton D.L."/>
            <person name="Alikhan N.F."/>
            <person name="Baker D."/>
            <person name="Gharbi K."/>
            <person name="Hall N."/>
            <person name="Watson M."/>
            <person name="Adriaenssens E.M."/>
            <person name="Foster-Nyarko E."/>
            <person name="Jarju S."/>
            <person name="Secka A."/>
            <person name="Antonio M."/>
            <person name="Oren A."/>
            <person name="Chaudhuri R.R."/>
            <person name="La Ragione R."/>
            <person name="Hildebrand F."/>
            <person name="Pallen M.J."/>
        </authorList>
    </citation>
    <scope>NUCLEOTIDE SEQUENCE</scope>
    <source>
        <strain evidence="3">20514</strain>
    </source>
</reference>
<feature type="domain" description="Endonuclease YhcR N-terminal" evidence="2">
    <location>
        <begin position="252"/>
        <end position="359"/>
    </location>
</feature>
<dbReference type="Proteomes" id="UP000810252">
    <property type="component" value="Unassembled WGS sequence"/>
</dbReference>
<name>A0A9D9EML2_9BACT</name>
<dbReference type="InterPro" id="IPR027840">
    <property type="entry name" value="DUF4493"/>
</dbReference>
<dbReference type="Pfam" id="PF14900">
    <property type="entry name" value="DUF4493"/>
    <property type="match status" value="1"/>
</dbReference>
<proteinExistence type="predicted"/>
<comment type="caution">
    <text evidence="3">The sequence shown here is derived from an EMBL/GenBank/DDBJ whole genome shotgun (WGS) entry which is preliminary data.</text>
</comment>
<reference evidence="3" key="1">
    <citation type="submission" date="2020-10" db="EMBL/GenBank/DDBJ databases">
        <authorList>
            <person name="Gilroy R."/>
        </authorList>
    </citation>
    <scope>NUCLEOTIDE SEQUENCE</scope>
    <source>
        <strain evidence="3">20514</strain>
    </source>
</reference>
<sequence>MKKILSVFTASVLGLALLAAGSCRKSGKEDTAPGTLMFRFEGNPRELSKVSQELPDTNDFLITVTDGAGNVIFDDIYCNLPEAMDVEPGSYGIFVRSEDFGGLAFSSPQYGDEQCVVVPPAGIMTVELGCRQINSGIRLDISPDFLTEYPDGVLFVKAGDRRLMYSYSEKRIAYFSPGSVSVILSDGGKESVLLTRTVAAQEILTLKVSVSSGGSAASKGITISLDTSRVWTNETYLLGDEGSKGATYEDALTVSQALASVGRDDVWVSGFIVGGDLTSAGASFSPPFKSASNLMLGPRSTASSRDNCIAVQLPSGDVRDALNLAENPGMLGRLVCIHGDIEGSYFNMVGLKSVSDFVLR</sequence>
<feature type="chain" id="PRO_5039152446" evidence="1">
    <location>
        <begin position="20"/>
        <end position="360"/>
    </location>
</feature>
<dbReference type="InterPro" id="IPR045939">
    <property type="entry name" value="YhcR_N"/>
</dbReference>
<evidence type="ECO:0000313" key="4">
    <source>
        <dbReference type="Proteomes" id="UP000810252"/>
    </source>
</evidence>
<keyword evidence="1" id="KW-0732">Signal</keyword>
<evidence type="ECO:0000259" key="2">
    <source>
        <dbReference type="Pfam" id="PF19886"/>
    </source>
</evidence>
<accession>A0A9D9EML2</accession>
<gene>
    <name evidence="3" type="ORF">IAC29_01465</name>
</gene>
<dbReference type="PROSITE" id="PS51257">
    <property type="entry name" value="PROKAR_LIPOPROTEIN"/>
    <property type="match status" value="1"/>
</dbReference>
<evidence type="ECO:0000313" key="3">
    <source>
        <dbReference type="EMBL" id="MBO8447924.1"/>
    </source>
</evidence>
<feature type="signal peptide" evidence="1">
    <location>
        <begin position="1"/>
        <end position="19"/>
    </location>
</feature>
<dbReference type="AlphaFoldDB" id="A0A9D9EML2"/>
<dbReference type="EMBL" id="JADIMQ010000020">
    <property type="protein sequence ID" value="MBO8447924.1"/>
    <property type="molecule type" value="Genomic_DNA"/>
</dbReference>
<evidence type="ECO:0000256" key="1">
    <source>
        <dbReference type="SAM" id="SignalP"/>
    </source>
</evidence>
<protein>
    <submittedName>
        <fullName evidence="3">DUF4493 domain-containing protein</fullName>
    </submittedName>
</protein>